<evidence type="ECO:0000259" key="4">
    <source>
        <dbReference type="Pfam" id="PF00441"/>
    </source>
</evidence>
<dbReference type="PANTHER" id="PTHR43884">
    <property type="entry name" value="ACYL-COA DEHYDROGENASE"/>
    <property type="match status" value="1"/>
</dbReference>
<sequence>MDPRLPAEIDEFGRSTAEMLRRRTGFALARAAQTGAAEGGGAEAGGEDPRAAAAELLSAIDADGIDPRATVEEALAAAELCRAAGAVVLPAPVAQRLCRDEDGGGFAVVASLDAPVVVDHADLLDRVVTLDGRRGRIAARTPIAGKLSRYAAEVTVEPLDGEAAPLDVALWLNLQAAYVNGALETAVALTVEHTSQRRQFGKPLSSFQSLRFQVVEASLACRGLLQLLRFSLWRLHEAPDDTLVDALGLRLQAQEAARRVLAVAHQLHGAMGFANEHDLPFVTRGIQTALRLPLDYEATTDALLRRVDAGGFDTLYGRFTPGVVGAPAPTTPV</sequence>
<dbReference type="Gene3D" id="1.20.140.10">
    <property type="entry name" value="Butyryl-CoA Dehydrogenase, subunit A, domain 3"/>
    <property type="match status" value="1"/>
</dbReference>
<dbReference type="InterPro" id="IPR036250">
    <property type="entry name" value="AcylCo_DH-like_C"/>
</dbReference>
<keyword evidence="6" id="KW-1185">Reference proteome</keyword>
<dbReference type="EMBL" id="JAWSTH010000014">
    <property type="protein sequence ID" value="MDW5594259.1"/>
    <property type="molecule type" value="Genomic_DNA"/>
</dbReference>
<keyword evidence="2" id="KW-0274">FAD</keyword>
<evidence type="ECO:0000256" key="1">
    <source>
        <dbReference type="ARBA" id="ARBA00022630"/>
    </source>
</evidence>
<reference evidence="6" key="1">
    <citation type="submission" date="2023-07" db="EMBL/GenBank/DDBJ databases">
        <title>Conexibacter stalactiti sp. nov., isolated from stalactites in a lava cave and emended description of the genus Conexibacter.</title>
        <authorList>
            <person name="Lee S.D."/>
        </authorList>
    </citation>
    <scope>NUCLEOTIDE SEQUENCE [LARGE SCALE GENOMIC DNA]</scope>
    <source>
        <strain evidence="6">KCTC 39840</strain>
    </source>
</reference>
<evidence type="ECO:0000256" key="2">
    <source>
        <dbReference type="ARBA" id="ARBA00022827"/>
    </source>
</evidence>
<feature type="domain" description="Acyl-CoA dehydrogenase/oxidase C-terminal" evidence="4">
    <location>
        <begin position="176"/>
        <end position="287"/>
    </location>
</feature>
<dbReference type="Pfam" id="PF00441">
    <property type="entry name" value="Acyl-CoA_dh_1"/>
    <property type="match status" value="1"/>
</dbReference>
<dbReference type="SUPFAM" id="SSF47203">
    <property type="entry name" value="Acyl-CoA dehydrogenase C-terminal domain-like"/>
    <property type="match status" value="1"/>
</dbReference>
<dbReference type="Proteomes" id="UP001284601">
    <property type="component" value="Unassembled WGS sequence"/>
</dbReference>
<evidence type="ECO:0000313" key="5">
    <source>
        <dbReference type="EMBL" id="MDW5594259.1"/>
    </source>
</evidence>
<dbReference type="RefSeq" id="WP_318596530.1">
    <property type="nucleotide sequence ID" value="NZ_JAWSTH010000014.1"/>
</dbReference>
<comment type="caution">
    <text evidence="5">The sequence shown here is derived from an EMBL/GenBank/DDBJ whole genome shotgun (WGS) entry which is preliminary data.</text>
</comment>
<gene>
    <name evidence="5" type="ORF">R7226_07925</name>
</gene>
<protein>
    <submittedName>
        <fullName evidence="5">Acyl-CoA dehydrogenase family protein</fullName>
    </submittedName>
</protein>
<organism evidence="5 6">
    <name type="scientific">Conexibacter stalactiti</name>
    <dbReference type="NCBI Taxonomy" id="1940611"/>
    <lineage>
        <taxon>Bacteria</taxon>
        <taxon>Bacillati</taxon>
        <taxon>Actinomycetota</taxon>
        <taxon>Thermoleophilia</taxon>
        <taxon>Solirubrobacterales</taxon>
        <taxon>Conexibacteraceae</taxon>
        <taxon>Conexibacter</taxon>
    </lineage>
</organism>
<keyword evidence="3" id="KW-0560">Oxidoreductase</keyword>
<proteinExistence type="predicted"/>
<reference evidence="5 6" key="2">
    <citation type="submission" date="2023-10" db="EMBL/GenBank/DDBJ databases">
        <authorList>
            <person name="Han X.F."/>
        </authorList>
    </citation>
    <scope>NUCLEOTIDE SEQUENCE [LARGE SCALE GENOMIC DNA]</scope>
    <source>
        <strain evidence="5 6">KCTC 39840</strain>
    </source>
</reference>
<evidence type="ECO:0000313" key="6">
    <source>
        <dbReference type="Proteomes" id="UP001284601"/>
    </source>
</evidence>
<evidence type="ECO:0000256" key="3">
    <source>
        <dbReference type="ARBA" id="ARBA00023002"/>
    </source>
</evidence>
<dbReference type="PANTHER" id="PTHR43884:SF20">
    <property type="entry name" value="ACYL-COA DEHYDROGENASE FADE28"/>
    <property type="match status" value="1"/>
</dbReference>
<keyword evidence="1" id="KW-0285">Flavoprotein</keyword>
<name>A0ABU4HQE2_9ACTN</name>
<accession>A0ABU4HQE2</accession>
<dbReference type="InterPro" id="IPR009075">
    <property type="entry name" value="AcylCo_DH/oxidase_C"/>
</dbReference>